<accession>A0A5P8FJS1</accession>
<dbReference type="AlphaFoldDB" id="A0A5P8FJS1"/>
<evidence type="ECO:0000313" key="3">
    <source>
        <dbReference type="Proteomes" id="UP000271708"/>
    </source>
</evidence>
<evidence type="ECO:0000256" key="1">
    <source>
        <dbReference type="SAM" id="SignalP"/>
    </source>
</evidence>
<protein>
    <submittedName>
        <fullName evidence="2">Uncharacterized protein</fullName>
    </submittedName>
</protein>
<feature type="signal peptide" evidence="1">
    <location>
        <begin position="1"/>
        <end position="19"/>
    </location>
</feature>
<dbReference type="KEGG" id="jme:EEW87_001505"/>
<dbReference type="GeneID" id="59163108"/>
<reference evidence="2 3" key="1">
    <citation type="submission" date="2019-09" db="EMBL/GenBank/DDBJ databases">
        <title>Complete Genome Sequence of Janibacter melonis M714 with both human health impact and industrial applications.</title>
        <authorList>
            <person name="Jin M."/>
            <person name="Zhao Q.R."/>
        </authorList>
    </citation>
    <scope>NUCLEOTIDE SEQUENCE [LARGE SCALE GENOMIC DNA]</scope>
    <source>
        <strain evidence="2 3">M714</strain>
    </source>
</reference>
<dbReference type="EMBL" id="CP044548">
    <property type="protein sequence ID" value="QFQ29294.2"/>
    <property type="molecule type" value="Genomic_DNA"/>
</dbReference>
<gene>
    <name evidence="2" type="ORF">EEW87_001505</name>
</gene>
<sequence length="221" mass="23856">MLARVAAVAAISLVPTAVAVAPAQAYGSCSISVPSKVSIYSPYREITAKFSAGCVRYAQDAWWDIVHPTQGYSGGFNYDGTHSTDTIDWYDFEGTGTFKIRPEGAYDDDYDDLPQNSTTMTVKLGSRTTASSTRSGRYVTVKGTAKRYSPAAGGYRPWSGAKASLQMKSCSSCSWKYVKSGTTNGSGVVAMKAYASTSRYWRVVTSDTSSTWGRASSYTKR</sequence>
<evidence type="ECO:0000313" key="2">
    <source>
        <dbReference type="EMBL" id="QFQ29294.2"/>
    </source>
</evidence>
<keyword evidence="1" id="KW-0732">Signal</keyword>
<name>A0A5P8FJS1_9MICO</name>
<proteinExistence type="predicted"/>
<dbReference type="RefSeq" id="WP_123091492.1">
    <property type="nucleotide sequence ID" value="NZ_CP044548.2"/>
</dbReference>
<feature type="chain" id="PRO_5038764864" evidence="1">
    <location>
        <begin position="20"/>
        <end position="221"/>
    </location>
</feature>
<dbReference type="Proteomes" id="UP000271708">
    <property type="component" value="Chromosome"/>
</dbReference>
<organism evidence="2 3">
    <name type="scientific">Janibacter melonis</name>
    <dbReference type="NCBI Taxonomy" id="262209"/>
    <lineage>
        <taxon>Bacteria</taxon>
        <taxon>Bacillati</taxon>
        <taxon>Actinomycetota</taxon>
        <taxon>Actinomycetes</taxon>
        <taxon>Micrococcales</taxon>
        <taxon>Intrasporangiaceae</taxon>
        <taxon>Janibacter</taxon>
    </lineage>
</organism>